<feature type="transmembrane region" description="Helical" evidence="1">
    <location>
        <begin position="21"/>
        <end position="42"/>
    </location>
</feature>
<keyword evidence="1" id="KW-1133">Transmembrane helix</keyword>
<organism evidence="2 3">
    <name type="scientific">Sinomicrobium oceani</name>
    <dbReference type="NCBI Taxonomy" id="1150368"/>
    <lineage>
        <taxon>Bacteria</taxon>
        <taxon>Pseudomonadati</taxon>
        <taxon>Bacteroidota</taxon>
        <taxon>Flavobacteriia</taxon>
        <taxon>Flavobacteriales</taxon>
        <taxon>Flavobacteriaceae</taxon>
        <taxon>Sinomicrobium</taxon>
    </lineage>
</organism>
<evidence type="ECO:0000256" key="1">
    <source>
        <dbReference type="SAM" id="Phobius"/>
    </source>
</evidence>
<reference evidence="2 3" key="1">
    <citation type="submission" date="2016-11" db="EMBL/GenBank/DDBJ databases">
        <authorList>
            <person name="Jaros S."/>
            <person name="Januszkiewicz K."/>
            <person name="Wedrychowicz H."/>
        </authorList>
    </citation>
    <scope>NUCLEOTIDE SEQUENCE [LARGE SCALE GENOMIC DNA]</scope>
    <source>
        <strain evidence="2 3">CGMCC 1.12145</strain>
    </source>
</reference>
<name>A0A1K1R003_9FLAO</name>
<dbReference type="AlphaFoldDB" id="A0A1K1R003"/>
<sequence>MVPMVPMCIGIGIGRRGVDRFMGRGVLTSLNFSVFALTFGSIPMVRDFKTLPPSLRSGTSLYLKGGAFCFFLLQLPRYNSTELPSCDEEEWTACGTGSFDKPELWRICLNVCGYPYDLGFQNPHPVAALGYLYFDFAQHNAFITREELFLYAFF</sequence>
<dbReference type="Proteomes" id="UP000182248">
    <property type="component" value="Unassembled WGS sequence"/>
</dbReference>
<evidence type="ECO:0000313" key="2">
    <source>
        <dbReference type="EMBL" id="SFW65357.1"/>
    </source>
</evidence>
<protein>
    <submittedName>
        <fullName evidence="2">Uncharacterized protein</fullName>
    </submittedName>
</protein>
<evidence type="ECO:0000313" key="3">
    <source>
        <dbReference type="Proteomes" id="UP000182248"/>
    </source>
</evidence>
<accession>A0A1K1R003</accession>
<dbReference type="EMBL" id="FPJE01000017">
    <property type="protein sequence ID" value="SFW65357.1"/>
    <property type="molecule type" value="Genomic_DNA"/>
</dbReference>
<keyword evidence="1" id="KW-0812">Transmembrane</keyword>
<proteinExistence type="predicted"/>
<keyword evidence="1" id="KW-0472">Membrane</keyword>
<keyword evidence="3" id="KW-1185">Reference proteome</keyword>
<gene>
    <name evidence="2" type="ORF">SAMN02927921_03021</name>
</gene>